<dbReference type="GO" id="GO:0051301">
    <property type="term" value="P:cell division"/>
    <property type="evidence" value="ECO:0007669"/>
    <property type="project" value="UniProtKB-KW"/>
</dbReference>
<dbReference type="PANTHER" id="PTHR12827:SF3">
    <property type="entry name" value="ANAPHASE-PROMOTING COMPLEX SUBUNIT 1"/>
    <property type="match status" value="1"/>
</dbReference>
<evidence type="ECO:0000256" key="1">
    <source>
        <dbReference type="ARBA" id="ARBA00022618"/>
    </source>
</evidence>
<dbReference type="EMBL" id="GL376560">
    <property type="status" value="NOT_ANNOTATED_CDS"/>
    <property type="molecule type" value="Genomic_DNA"/>
</dbReference>
<reference evidence="4" key="3">
    <citation type="submission" date="2015-02" db="UniProtKB">
        <authorList>
            <consortium name="EnsemblProtists"/>
        </authorList>
    </citation>
    <scope>IDENTIFICATION</scope>
    <source>
        <strain evidence="4">DAOM BR144</strain>
    </source>
</reference>
<dbReference type="eggNOG" id="KOG1858">
    <property type="taxonomic scope" value="Eukaryota"/>
</dbReference>
<dbReference type="Proteomes" id="UP000019132">
    <property type="component" value="Unassembled WGS sequence"/>
</dbReference>
<dbReference type="EnsemblProtists" id="PYU1_T007148">
    <property type="protein sequence ID" value="PYU1_T007148"/>
    <property type="gene ID" value="PYU1_G007133"/>
</dbReference>
<organism evidence="4 5">
    <name type="scientific">Globisporangium ultimum (strain ATCC 200006 / CBS 805.95 / DAOM BR144)</name>
    <name type="common">Pythium ultimum</name>
    <dbReference type="NCBI Taxonomy" id="431595"/>
    <lineage>
        <taxon>Eukaryota</taxon>
        <taxon>Sar</taxon>
        <taxon>Stramenopiles</taxon>
        <taxon>Oomycota</taxon>
        <taxon>Peronosporomycetes</taxon>
        <taxon>Pythiales</taxon>
        <taxon>Pythiaceae</taxon>
        <taxon>Globisporangium</taxon>
    </lineage>
</organism>
<dbReference type="InParanoid" id="K3WQA6"/>
<dbReference type="GO" id="GO:0060090">
    <property type="term" value="F:molecular adaptor activity"/>
    <property type="evidence" value="ECO:0007669"/>
    <property type="project" value="TreeGrafter"/>
</dbReference>
<proteinExistence type="predicted"/>
<dbReference type="HOGENOM" id="CLU_1430688_0_0_1"/>
<evidence type="ECO:0000313" key="5">
    <source>
        <dbReference type="Proteomes" id="UP000019132"/>
    </source>
</evidence>
<dbReference type="PANTHER" id="PTHR12827">
    <property type="entry name" value="MEIOTIC CHECKPOINT REGULATOR TSG24 FAMILY MEMBER"/>
    <property type="match status" value="1"/>
</dbReference>
<reference evidence="5" key="1">
    <citation type="journal article" date="2010" name="Genome Biol.">
        <title>Genome sequence of the necrotrophic plant pathogen Pythium ultimum reveals original pathogenicity mechanisms and effector repertoire.</title>
        <authorList>
            <person name="Levesque C.A."/>
            <person name="Brouwer H."/>
            <person name="Cano L."/>
            <person name="Hamilton J.P."/>
            <person name="Holt C."/>
            <person name="Huitema E."/>
            <person name="Raffaele S."/>
            <person name="Robideau G.P."/>
            <person name="Thines M."/>
            <person name="Win J."/>
            <person name="Zerillo M.M."/>
            <person name="Beakes G.W."/>
            <person name="Boore J.L."/>
            <person name="Busam D."/>
            <person name="Dumas B."/>
            <person name="Ferriera S."/>
            <person name="Fuerstenberg S.I."/>
            <person name="Gachon C.M."/>
            <person name="Gaulin E."/>
            <person name="Govers F."/>
            <person name="Grenville-Briggs L."/>
            <person name="Horner N."/>
            <person name="Hostetler J."/>
            <person name="Jiang R.H."/>
            <person name="Johnson J."/>
            <person name="Krajaejun T."/>
            <person name="Lin H."/>
            <person name="Meijer H.J."/>
            <person name="Moore B."/>
            <person name="Morris P."/>
            <person name="Phuntmart V."/>
            <person name="Puiu D."/>
            <person name="Shetty J."/>
            <person name="Stajich J.E."/>
            <person name="Tripathy S."/>
            <person name="Wawra S."/>
            <person name="van West P."/>
            <person name="Whitty B.R."/>
            <person name="Coutinho P.M."/>
            <person name="Henrissat B."/>
            <person name="Martin F."/>
            <person name="Thomas P.D."/>
            <person name="Tyler B.M."/>
            <person name="De Vries R.P."/>
            <person name="Kamoun S."/>
            <person name="Yandell M."/>
            <person name="Tisserat N."/>
            <person name="Buell C.R."/>
        </authorList>
    </citation>
    <scope>NUCLEOTIDE SEQUENCE</scope>
    <source>
        <strain evidence="5">DAOM:BR144</strain>
    </source>
</reference>
<reference evidence="5" key="2">
    <citation type="submission" date="2010-04" db="EMBL/GenBank/DDBJ databases">
        <authorList>
            <person name="Buell R."/>
            <person name="Hamilton J."/>
            <person name="Hostetler J."/>
        </authorList>
    </citation>
    <scope>NUCLEOTIDE SEQUENCE [LARGE SCALE GENOMIC DNA]</scope>
    <source>
        <strain evidence="5">DAOM:BR144</strain>
    </source>
</reference>
<accession>K3WQA6</accession>
<dbReference type="GO" id="GO:0070979">
    <property type="term" value="P:protein K11-linked ubiquitination"/>
    <property type="evidence" value="ECO:0007669"/>
    <property type="project" value="TreeGrafter"/>
</dbReference>
<dbReference type="GO" id="GO:0007091">
    <property type="term" value="P:metaphase/anaphase transition of mitotic cell cycle"/>
    <property type="evidence" value="ECO:0007669"/>
    <property type="project" value="TreeGrafter"/>
</dbReference>
<evidence type="ECO:0000256" key="3">
    <source>
        <dbReference type="ARBA" id="ARBA00023306"/>
    </source>
</evidence>
<keyword evidence="5" id="KW-1185">Reference proteome</keyword>
<dbReference type="AlphaFoldDB" id="K3WQA6"/>
<dbReference type="GO" id="GO:0005680">
    <property type="term" value="C:anaphase-promoting complex"/>
    <property type="evidence" value="ECO:0007669"/>
    <property type="project" value="InterPro"/>
</dbReference>
<name>K3WQA6_GLOUD</name>
<evidence type="ECO:0000256" key="2">
    <source>
        <dbReference type="ARBA" id="ARBA00022776"/>
    </source>
</evidence>
<sequence>MAFSQQLFPLDQRMKEVARLVRSSRPLCLKLEKTADVSDQDYVLQQQARLLLLCKRSMSLPVARGMITLGSFDVNTTQNHAWQLRVPDLPLAGRTPPTNAIVSLDISGYAKELTFWPQFHNGCAAGLRLPARDLSGVVNRYWIKYHRPSRELHSEVMVKQLNLLMPQNLLWKKVMLPMLGYCWASDCVAI</sequence>
<dbReference type="GO" id="GO:0031145">
    <property type="term" value="P:anaphase-promoting complex-dependent catabolic process"/>
    <property type="evidence" value="ECO:0007669"/>
    <property type="project" value="TreeGrafter"/>
</dbReference>
<protein>
    <submittedName>
        <fullName evidence="4">Uncharacterized protein</fullName>
    </submittedName>
</protein>
<keyword evidence="2" id="KW-0498">Mitosis</keyword>
<evidence type="ECO:0000313" key="4">
    <source>
        <dbReference type="EnsemblProtists" id="PYU1_T007148"/>
    </source>
</evidence>
<dbReference type="InterPro" id="IPR024990">
    <property type="entry name" value="Apc1"/>
</dbReference>
<keyword evidence="3" id="KW-0131">Cell cycle</keyword>
<keyword evidence="1" id="KW-0132">Cell division</keyword>
<dbReference type="VEuPathDB" id="FungiDB:PYU1_G007133"/>
<dbReference type="STRING" id="431595.K3WQA6"/>